<dbReference type="OrthoDB" id="3256212at2759"/>
<evidence type="ECO:0000313" key="2">
    <source>
        <dbReference type="EMBL" id="THH09658.1"/>
    </source>
</evidence>
<gene>
    <name evidence="2" type="ORF">EW145_g1845</name>
</gene>
<proteinExistence type="predicted"/>
<comment type="caution">
    <text evidence="2">The sequence shown here is derived from an EMBL/GenBank/DDBJ whole genome shotgun (WGS) entry which is preliminary data.</text>
</comment>
<accession>A0A4S4LEU8</accession>
<name>A0A4S4LEU8_9AGAM</name>
<feature type="region of interest" description="Disordered" evidence="1">
    <location>
        <begin position="153"/>
        <end position="234"/>
    </location>
</feature>
<dbReference type="EMBL" id="SGPK01000056">
    <property type="protein sequence ID" value="THH09658.1"/>
    <property type="molecule type" value="Genomic_DNA"/>
</dbReference>
<evidence type="ECO:0000256" key="1">
    <source>
        <dbReference type="SAM" id="MobiDB-lite"/>
    </source>
</evidence>
<sequence length="234" mass="25626">MDRTARWVQMHAQPGYHQQSSLSSRNRTQLDRKDGMSSQQSSRTDLGGQDHGVGSGGRARARQSSTVLAVAGSSRSSQRIIPADAPLFPPGHHRSHSHSNSLPREHPMQPRLNIPPSLYRNPNLPAFVQGPPGSGYPMSMSSAHPMLHQTVRAAVPSPPSPPIQIPAPLNPKKSRPIVHKRRPSLSGATFDPPLDRYSSSFHRGPENREPRAQGPGDGHHVRIRAASETRRSLR</sequence>
<feature type="compositionally biased region" description="Polar residues" evidence="1">
    <location>
        <begin position="16"/>
        <end position="27"/>
    </location>
</feature>
<dbReference type="Proteomes" id="UP000308199">
    <property type="component" value="Unassembled WGS sequence"/>
</dbReference>
<feature type="compositionally biased region" description="Polar residues" evidence="1">
    <location>
        <begin position="62"/>
        <end position="79"/>
    </location>
</feature>
<keyword evidence="3" id="KW-1185">Reference proteome</keyword>
<feature type="region of interest" description="Disordered" evidence="1">
    <location>
        <begin position="1"/>
        <end position="106"/>
    </location>
</feature>
<feature type="compositionally biased region" description="Pro residues" evidence="1">
    <location>
        <begin position="156"/>
        <end position="169"/>
    </location>
</feature>
<dbReference type="AlphaFoldDB" id="A0A4S4LEU8"/>
<protein>
    <submittedName>
        <fullName evidence="2">Uncharacterized protein</fullName>
    </submittedName>
</protein>
<feature type="compositionally biased region" description="Basic residues" evidence="1">
    <location>
        <begin position="172"/>
        <end position="183"/>
    </location>
</feature>
<reference evidence="2 3" key="1">
    <citation type="submission" date="2019-02" db="EMBL/GenBank/DDBJ databases">
        <title>Genome sequencing of the rare red list fungi Phellinidium pouzarii.</title>
        <authorList>
            <person name="Buettner E."/>
            <person name="Kellner H."/>
        </authorList>
    </citation>
    <scope>NUCLEOTIDE SEQUENCE [LARGE SCALE GENOMIC DNA]</scope>
    <source>
        <strain evidence="2 3">DSM 108285</strain>
    </source>
</reference>
<feature type="compositionally biased region" description="Basic and acidic residues" evidence="1">
    <location>
        <begin position="203"/>
        <end position="234"/>
    </location>
</feature>
<organism evidence="2 3">
    <name type="scientific">Phellinidium pouzarii</name>
    <dbReference type="NCBI Taxonomy" id="167371"/>
    <lineage>
        <taxon>Eukaryota</taxon>
        <taxon>Fungi</taxon>
        <taxon>Dikarya</taxon>
        <taxon>Basidiomycota</taxon>
        <taxon>Agaricomycotina</taxon>
        <taxon>Agaricomycetes</taxon>
        <taxon>Hymenochaetales</taxon>
        <taxon>Hymenochaetaceae</taxon>
        <taxon>Phellinidium</taxon>
    </lineage>
</organism>
<evidence type="ECO:0000313" key="3">
    <source>
        <dbReference type="Proteomes" id="UP000308199"/>
    </source>
</evidence>